<dbReference type="RefSeq" id="WP_254419535.1">
    <property type="nucleotide sequence ID" value="NZ_BAAAJB010000029.1"/>
</dbReference>
<accession>A0ABY5DAW9</accession>
<dbReference type="Gene3D" id="3.75.10.10">
    <property type="entry name" value="L-arginine/glycine Amidinotransferase, Chain A"/>
    <property type="match status" value="1"/>
</dbReference>
<evidence type="ECO:0000256" key="2">
    <source>
        <dbReference type="ARBA" id="ARBA00022679"/>
    </source>
</evidence>
<dbReference type="PANTHER" id="PTHR10488">
    <property type="entry name" value="GLYCINE AMIDINOTRANSFERASE, MITOCHONDRIAL"/>
    <property type="match status" value="1"/>
</dbReference>
<evidence type="ECO:0000256" key="1">
    <source>
        <dbReference type="ARBA" id="ARBA00006943"/>
    </source>
</evidence>
<keyword evidence="4" id="KW-1185">Reference proteome</keyword>
<sequence length="384" mass="43951">MKIEDARDIDTPVASAVSSYNEWDPLEEVIVGTIGGVTIPPLTREMKVMVRRDYWDFYRKHAGEPYPEELVKGAARALDNLQKVLEDEGVAVTRPDPVDYAATRFRTPHFESTGFFNADVRDVLLVVGDEIIEAPMALPPRYFEHFKYRSLLQRYFERGGRWTAAPKCTMGQWMYDQDYPEEHLAYFRGDPDIPDDVGPLVGQYMTKEVEPCFDAADFVRFGRDIIVQRSQVTNELGIRWLERHLGAEYRIHRARFRSSGPVHIDTTWVPLGEGRVLTCPARPCLSPEIMDMFQRAGWEIHEAPEGVAPAEFQLSSRWLSMNLLVIGDERVVVDKHEEPTIKMLKSLGIKPVLVDFKDHYVFGGGLHCATLDVRRRGGLKSYFD</sequence>
<protein>
    <recommendedName>
        <fullName evidence="5">Amidinotransferase</fullName>
    </recommendedName>
</protein>
<dbReference type="EMBL" id="CP099837">
    <property type="protein sequence ID" value="USY20469.1"/>
    <property type="molecule type" value="Genomic_DNA"/>
</dbReference>
<evidence type="ECO:0000313" key="3">
    <source>
        <dbReference type="EMBL" id="USY20469.1"/>
    </source>
</evidence>
<proteinExistence type="inferred from homology"/>
<dbReference type="InterPro" id="IPR033195">
    <property type="entry name" value="AmidinoTrfase"/>
</dbReference>
<name>A0ABY5DAW9_9ACTN</name>
<evidence type="ECO:0008006" key="5">
    <source>
        <dbReference type="Google" id="ProtNLM"/>
    </source>
</evidence>
<dbReference type="Proteomes" id="UP001055940">
    <property type="component" value="Chromosome"/>
</dbReference>
<reference evidence="3" key="1">
    <citation type="submission" date="2022-06" db="EMBL/GenBank/DDBJ databases">
        <authorList>
            <person name="Ping M."/>
        </authorList>
    </citation>
    <scope>NUCLEOTIDE SEQUENCE</scope>
    <source>
        <strain evidence="3">JCM11759T</strain>
    </source>
</reference>
<evidence type="ECO:0000313" key="4">
    <source>
        <dbReference type="Proteomes" id="UP001055940"/>
    </source>
</evidence>
<dbReference type="SUPFAM" id="SSF55909">
    <property type="entry name" value="Pentein"/>
    <property type="match status" value="1"/>
</dbReference>
<dbReference type="PANTHER" id="PTHR10488:SF1">
    <property type="entry name" value="GLYCINE AMIDINOTRANSFERASE, MITOCHONDRIAL"/>
    <property type="match status" value="1"/>
</dbReference>
<keyword evidence="2" id="KW-0808">Transferase</keyword>
<organism evidence="3 4">
    <name type="scientific">Nocardiopsis exhalans</name>
    <dbReference type="NCBI Taxonomy" id="163604"/>
    <lineage>
        <taxon>Bacteria</taxon>
        <taxon>Bacillati</taxon>
        <taxon>Actinomycetota</taxon>
        <taxon>Actinomycetes</taxon>
        <taxon>Streptosporangiales</taxon>
        <taxon>Nocardiopsidaceae</taxon>
        <taxon>Nocardiopsis</taxon>
    </lineage>
</organism>
<gene>
    <name evidence="3" type="ORF">NE857_02065</name>
</gene>
<comment type="similarity">
    <text evidence="1">Belongs to the amidinotransferase family.</text>
</comment>